<evidence type="ECO:0000313" key="2">
    <source>
        <dbReference type="Proteomes" id="UP000677180"/>
    </source>
</evidence>
<dbReference type="EMBL" id="CP072385">
    <property type="protein sequence ID" value="QUC12150.1"/>
    <property type="molecule type" value="Genomic_DNA"/>
</dbReference>
<dbReference type="AlphaFoldDB" id="A0AB37HX64"/>
<dbReference type="Proteomes" id="UP000677180">
    <property type="component" value="Chromosome"/>
</dbReference>
<proteinExistence type="predicted"/>
<reference evidence="1" key="1">
    <citation type="submission" date="2021-03" db="EMBL/GenBank/DDBJ databases">
        <title>Human Oral Microbial Genomes.</title>
        <authorList>
            <person name="Johnston C.D."/>
            <person name="Chen T."/>
            <person name="Dewhirst F.E."/>
        </authorList>
    </citation>
    <scope>NUCLEOTIDE SEQUENCE</scope>
    <source>
        <strain evidence="1">F0714</strain>
    </source>
</reference>
<sequence length="398" mass="44888">MALFLFCCLLIGAVIAGLVLIPQHLRHSALQRLGWFWNDKPDLSITAGLNLPPFGIGMNRNVKQQVVGRSRSGLPFQAFRYSSDFWDGEQQVVCMPLPHSMPPFHLFHESVPIPGVQGLIMDAWGPIKAVFQDATYGRAVIDAIAPLLPLLGYNRLTIDHDQFVLLDVNQELKTLQLAVEWLAAAHAAITGSPAVDHEWEPPLPYVSFANHPDWEFVGRDDSLAQHLPLSTPGGQVLNIVRCLRGPISFIRATHQWQTAAYTGQTATVQNHIENFCGFWVNFNFIPISVNMAGSGDVQNFESIDFNERFTVRCWSPRFASDVFNPRQLEFFLRFPALSFGIDQNGVITARDPEWPLERVEMMLFLLHGFFGRIPDFVWRELGIWPRPVPEIDALPPGR</sequence>
<accession>A0AB37HX64</accession>
<dbReference type="RefSeq" id="WP_014847065.1">
    <property type="nucleotide sequence ID" value="NZ_CAURRE010000017.1"/>
</dbReference>
<name>A0AB37HX64_9ACTN</name>
<protein>
    <submittedName>
        <fullName evidence="1">Uncharacterized protein</fullName>
    </submittedName>
</protein>
<evidence type="ECO:0000313" key="1">
    <source>
        <dbReference type="EMBL" id="QUC12150.1"/>
    </source>
</evidence>
<gene>
    <name evidence="1" type="ORF">J5A53_05525</name>
</gene>
<organism evidence="1 2">
    <name type="scientific">Arachnia propionica</name>
    <dbReference type="NCBI Taxonomy" id="1750"/>
    <lineage>
        <taxon>Bacteria</taxon>
        <taxon>Bacillati</taxon>
        <taxon>Actinomycetota</taxon>
        <taxon>Actinomycetes</taxon>
        <taxon>Propionibacteriales</taxon>
        <taxon>Propionibacteriaceae</taxon>
        <taxon>Arachnia</taxon>
    </lineage>
</organism>